<organism evidence="2 3">
    <name type="scientific">Olea europaea subsp. europaea</name>
    <dbReference type="NCBI Taxonomy" id="158383"/>
    <lineage>
        <taxon>Eukaryota</taxon>
        <taxon>Viridiplantae</taxon>
        <taxon>Streptophyta</taxon>
        <taxon>Embryophyta</taxon>
        <taxon>Tracheophyta</taxon>
        <taxon>Spermatophyta</taxon>
        <taxon>Magnoliopsida</taxon>
        <taxon>eudicotyledons</taxon>
        <taxon>Gunneridae</taxon>
        <taxon>Pentapetalae</taxon>
        <taxon>asterids</taxon>
        <taxon>lamiids</taxon>
        <taxon>Lamiales</taxon>
        <taxon>Oleaceae</taxon>
        <taxon>Oleeae</taxon>
        <taxon>Olea</taxon>
    </lineage>
</organism>
<sequence length="155" mass="17365">MLGGGNEGSKEKKKWAKSKVYMRKPFKGLKNSKNLSKEQQPKTQEMVPEGSNGTKILANSCVDAASDNFSSLNHDGLVGNGRILRPENSITINLSMKSKQEAWKLKRKLEGERNMVWSLMKKIEANEKQINDHVFDKNSGNNVPVGLPRMLKPLN</sequence>
<dbReference type="AlphaFoldDB" id="A0A8S0TL27"/>
<dbReference type="Gramene" id="OE9A063480T1">
    <property type="protein sequence ID" value="OE9A063480C1"/>
    <property type="gene ID" value="OE9A063480"/>
</dbReference>
<feature type="compositionally biased region" description="Basic residues" evidence="1">
    <location>
        <begin position="11"/>
        <end position="27"/>
    </location>
</feature>
<evidence type="ECO:0000313" key="3">
    <source>
        <dbReference type="Proteomes" id="UP000594638"/>
    </source>
</evidence>
<reference evidence="2 3" key="1">
    <citation type="submission" date="2019-12" db="EMBL/GenBank/DDBJ databases">
        <authorList>
            <person name="Alioto T."/>
            <person name="Alioto T."/>
            <person name="Gomez Garrido J."/>
        </authorList>
    </citation>
    <scope>NUCLEOTIDE SEQUENCE [LARGE SCALE GENOMIC DNA]</scope>
</reference>
<proteinExistence type="predicted"/>
<evidence type="ECO:0000313" key="2">
    <source>
        <dbReference type="EMBL" id="CAA3006658.1"/>
    </source>
</evidence>
<dbReference type="OrthoDB" id="21449at2759"/>
<feature type="region of interest" description="Disordered" evidence="1">
    <location>
        <begin position="1"/>
        <end position="52"/>
    </location>
</feature>
<keyword evidence="3" id="KW-1185">Reference proteome</keyword>
<comment type="caution">
    <text evidence="2">The sequence shown here is derived from an EMBL/GenBank/DDBJ whole genome shotgun (WGS) entry which is preliminary data.</text>
</comment>
<evidence type="ECO:0000256" key="1">
    <source>
        <dbReference type="SAM" id="MobiDB-lite"/>
    </source>
</evidence>
<gene>
    <name evidence="2" type="ORF">OLEA9_A063480</name>
</gene>
<dbReference type="Proteomes" id="UP000594638">
    <property type="component" value="Unassembled WGS sequence"/>
</dbReference>
<accession>A0A8S0TL27</accession>
<dbReference type="EMBL" id="CACTIH010007262">
    <property type="protein sequence ID" value="CAA3006658.1"/>
    <property type="molecule type" value="Genomic_DNA"/>
</dbReference>
<name>A0A8S0TL27_OLEEU</name>
<protein>
    <submittedName>
        <fullName evidence="2">Uncharacterized protein</fullName>
    </submittedName>
</protein>